<evidence type="ECO:0000256" key="1">
    <source>
        <dbReference type="ARBA" id="ARBA00004123"/>
    </source>
</evidence>
<keyword evidence="3" id="KW-0132">Cell division</keyword>
<dbReference type="InterPro" id="IPR008672">
    <property type="entry name" value="Mad1"/>
</dbReference>
<dbReference type="GO" id="GO:0007094">
    <property type="term" value="P:mitotic spindle assembly checkpoint signaling"/>
    <property type="evidence" value="ECO:0007669"/>
    <property type="project" value="InterPro"/>
</dbReference>
<dbReference type="EMBL" id="VTPC01002111">
    <property type="protein sequence ID" value="KAF2900568.1"/>
    <property type="molecule type" value="Genomic_DNA"/>
</dbReference>
<dbReference type="GO" id="GO:0072686">
    <property type="term" value="C:mitotic spindle"/>
    <property type="evidence" value="ECO:0007669"/>
    <property type="project" value="TreeGrafter"/>
</dbReference>
<keyword evidence="4" id="KW-0498">Mitosis</keyword>
<comment type="subcellular location">
    <subcellularLocation>
        <location evidence="1">Nucleus</location>
    </subcellularLocation>
</comment>
<dbReference type="Gene3D" id="1.20.5.170">
    <property type="match status" value="1"/>
</dbReference>
<keyword evidence="7" id="KW-0175">Coiled coil</keyword>
<evidence type="ECO:0000313" key="8">
    <source>
        <dbReference type="EMBL" id="KAF2900568.1"/>
    </source>
</evidence>
<keyword evidence="9" id="KW-1185">Reference proteome</keyword>
<dbReference type="GO" id="GO:0051315">
    <property type="term" value="P:attachment of mitotic spindle microtubules to kinetochore"/>
    <property type="evidence" value="ECO:0007669"/>
    <property type="project" value="TreeGrafter"/>
</dbReference>
<keyword evidence="6" id="KW-0131">Cell cycle</keyword>
<protein>
    <recommendedName>
        <fullName evidence="10">Mitotic spindle assembly checkpoint protein MAD1</fullName>
    </recommendedName>
</protein>
<evidence type="ECO:0000256" key="5">
    <source>
        <dbReference type="ARBA" id="ARBA00023242"/>
    </source>
</evidence>
<feature type="coiled-coil region" evidence="7">
    <location>
        <begin position="463"/>
        <end position="628"/>
    </location>
</feature>
<dbReference type="GO" id="GO:0000776">
    <property type="term" value="C:kinetochore"/>
    <property type="evidence" value="ECO:0007669"/>
    <property type="project" value="TreeGrafter"/>
</dbReference>
<evidence type="ECO:0000256" key="6">
    <source>
        <dbReference type="ARBA" id="ARBA00023306"/>
    </source>
</evidence>
<name>A0A8K0GJY0_IGNLU</name>
<dbReference type="FunFam" id="3.30.457.60:FF:000002">
    <property type="entry name" value="Mitotic spindle assembly checkpoint protein MAD1"/>
    <property type="match status" value="1"/>
</dbReference>
<dbReference type="SUPFAM" id="SSF75704">
    <property type="entry name" value="Mitotic arrest deficient-like 1, Mad1"/>
    <property type="match status" value="1"/>
</dbReference>
<keyword evidence="5" id="KW-0539">Nucleus</keyword>
<feature type="coiled-coil region" evidence="7">
    <location>
        <begin position="364"/>
        <end position="426"/>
    </location>
</feature>
<dbReference type="Pfam" id="PF05557">
    <property type="entry name" value="MAD"/>
    <property type="match status" value="1"/>
</dbReference>
<proteinExistence type="inferred from homology"/>
<dbReference type="GO" id="GO:0005635">
    <property type="term" value="C:nuclear envelope"/>
    <property type="evidence" value="ECO:0007669"/>
    <property type="project" value="TreeGrafter"/>
</dbReference>
<evidence type="ECO:0000256" key="7">
    <source>
        <dbReference type="SAM" id="Coils"/>
    </source>
</evidence>
<accession>A0A8K0GJY0</accession>
<evidence type="ECO:0000313" key="9">
    <source>
        <dbReference type="Proteomes" id="UP000801492"/>
    </source>
</evidence>
<dbReference type="AlphaFoldDB" id="A0A8K0GJY0"/>
<dbReference type="Gene3D" id="6.10.250.90">
    <property type="match status" value="1"/>
</dbReference>
<feature type="coiled-coil region" evidence="7">
    <location>
        <begin position="71"/>
        <end position="328"/>
    </location>
</feature>
<dbReference type="Gene3D" id="3.30.457.60">
    <property type="match status" value="1"/>
</dbReference>
<sequence>MLNNEQRSPDDTLQNMITNLKPNLKSDLMAFDDYESSLKRSLSSSGLFDYVTPSKKVKRDSLEYTASPSEARKLKADLLEAKNTIMSLENRIQSLHNGRKEMQIMFDNELRSLEKQHNHDKKSIKELEVQLQKIKKREAEVKSELSEVNNKLDMLKLATDMRIEELEKNLAELKSDTAVEGDLKKEELSNLTRKIEELQVVLEAAQEDAEAHKKLTAELEKRLSEKNAIEQQLELKDQALQKARLELKELEYVRENYLEYQQQVKTHQQKLANYSELEKENQQLKEETKRLKDAVHNKLLLEEEVYDLKNRLVNYKEQEKKLAALQAQQVQTDIYLNEWRAVARGVCEWTGSDSTLPHLLRGVVERLQQQEINLTADKVQLESQLNSAVHEAKVARSELEKNQKHLSEMQANIKHCQNLIHRMQKKLLLVSRERDSYRLQLDSYERDLTMTLTSANAAEVNSLKTQRERIETLEELVEGYREMVTKLENDLQNVEPSTNAEHTPIRAEQIARLQQEVDRLKVDNDRLREQKDQLEIQLEQYVIGADSNSDRIVHLVKNPLTECIAERDNNVEKLQEEVQRLKRKIRNMEEGLEASKLSDTSFTNTKEVQALKEQLKSSENQIQRLKDYFKSSMQEFRNVIYMLLGYKVDKSSNSQYKLTSMYAEQQEDQIWFQLNQDGALNLLENEFSSTLEDMVDLHLRHQKSIPVFLSAITMNLFNNRTITTKTFEIDDN</sequence>
<dbReference type="GO" id="GO:0051301">
    <property type="term" value="P:cell division"/>
    <property type="evidence" value="ECO:0007669"/>
    <property type="project" value="UniProtKB-KW"/>
</dbReference>
<reference evidence="8" key="1">
    <citation type="submission" date="2019-08" db="EMBL/GenBank/DDBJ databases">
        <title>The genome of the North American firefly Photinus pyralis.</title>
        <authorList>
            <consortium name="Photinus pyralis genome working group"/>
            <person name="Fallon T.R."/>
            <person name="Sander Lower S.E."/>
            <person name="Weng J.-K."/>
        </authorList>
    </citation>
    <scope>NUCLEOTIDE SEQUENCE</scope>
    <source>
        <strain evidence="8">TRF0915ILg1</strain>
        <tissue evidence="8">Whole body</tissue>
    </source>
</reference>
<evidence type="ECO:0000256" key="3">
    <source>
        <dbReference type="ARBA" id="ARBA00022618"/>
    </source>
</evidence>
<comment type="caution">
    <text evidence="8">The sequence shown here is derived from an EMBL/GenBank/DDBJ whole genome shotgun (WGS) entry which is preliminary data.</text>
</comment>
<dbReference type="PANTHER" id="PTHR23168">
    <property type="entry name" value="MITOTIC SPINDLE ASSEMBLY CHECKPOINT PROTEIN MAD1 MITOTIC ARREST DEFICIENT-LIKE PROTEIN 1"/>
    <property type="match status" value="1"/>
</dbReference>
<evidence type="ECO:0008006" key="10">
    <source>
        <dbReference type="Google" id="ProtNLM"/>
    </source>
</evidence>
<gene>
    <name evidence="8" type="ORF">ILUMI_05610</name>
</gene>
<dbReference type="PANTHER" id="PTHR23168:SF0">
    <property type="entry name" value="MITOTIC SPINDLE ASSEMBLY CHECKPOINT PROTEIN MAD1"/>
    <property type="match status" value="1"/>
</dbReference>
<evidence type="ECO:0000256" key="2">
    <source>
        <dbReference type="ARBA" id="ARBA00008029"/>
    </source>
</evidence>
<organism evidence="8 9">
    <name type="scientific">Ignelater luminosus</name>
    <name type="common">Cucubano</name>
    <name type="synonym">Pyrophorus luminosus</name>
    <dbReference type="NCBI Taxonomy" id="2038154"/>
    <lineage>
        <taxon>Eukaryota</taxon>
        <taxon>Metazoa</taxon>
        <taxon>Ecdysozoa</taxon>
        <taxon>Arthropoda</taxon>
        <taxon>Hexapoda</taxon>
        <taxon>Insecta</taxon>
        <taxon>Pterygota</taxon>
        <taxon>Neoptera</taxon>
        <taxon>Endopterygota</taxon>
        <taxon>Coleoptera</taxon>
        <taxon>Polyphaga</taxon>
        <taxon>Elateriformia</taxon>
        <taxon>Elateroidea</taxon>
        <taxon>Elateridae</taxon>
        <taxon>Agrypninae</taxon>
        <taxon>Pyrophorini</taxon>
        <taxon>Ignelater</taxon>
    </lineage>
</organism>
<evidence type="ECO:0000256" key="4">
    <source>
        <dbReference type="ARBA" id="ARBA00022776"/>
    </source>
</evidence>
<comment type="similarity">
    <text evidence="2">Belongs to the MAD1 family.</text>
</comment>
<dbReference type="OrthoDB" id="331602at2759"/>
<dbReference type="Proteomes" id="UP000801492">
    <property type="component" value="Unassembled WGS sequence"/>
</dbReference>